<dbReference type="InterPro" id="IPR027266">
    <property type="entry name" value="TrmE/GcvT-like"/>
</dbReference>
<dbReference type="EMBL" id="JALJOR010000010">
    <property type="protein sequence ID" value="KAK9810262.1"/>
    <property type="molecule type" value="Genomic_DNA"/>
</dbReference>
<dbReference type="SUPFAM" id="SSF103025">
    <property type="entry name" value="Folate-binding domain"/>
    <property type="match status" value="1"/>
</dbReference>
<evidence type="ECO:0000259" key="2">
    <source>
        <dbReference type="Pfam" id="PF01571"/>
    </source>
</evidence>
<keyword evidence="1" id="KW-0809">Transit peptide</keyword>
<gene>
    <name evidence="3" type="ORF">WJX72_007511</name>
</gene>
<organism evidence="3 4">
    <name type="scientific">[Myrmecia] bisecta</name>
    <dbReference type="NCBI Taxonomy" id="41462"/>
    <lineage>
        <taxon>Eukaryota</taxon>
        <taxon>Viridiplantae</taxon>
        <taxon>Chlorophyta</taxon>
        <taxon>core chlorophytes</taxon>
        <taxon>Trebouxiophyceae</taxon>
        <taxon>Trebouxiales</taxon>
        <taxon>Trebouxiaceae</taxon>
        <taxon>Myrmecia</taxon>
    </lineage>
</organism>
<dbReference type="NCBIfam" id="TIGR03317">
    <property type="entry name" value="ygfZ_signature"/>
    <property type="match status" value="1"/>
</dbReference>
<dbReference type="InterPro" id="IPR028896">
    <property type="entry name" value="GcvT/YgfZ/DmdA"/>
</dbReference>
<feature type="domain" description="GCVT N-terminal" evidence="2">
    <location>
        <begin position="110"/>
        <end position="335"/>
    </location>
</feature>
<dbReference type="PANTHER" id="PTHR43757">
    <property type="entry name" value="AMINOMETHYLTRANSFERASE"/>
    <property type="match status" value="1"/>
</dbReference>
<proteinExistence type="predicted"/>
<dbReference type="GO" id="GO:0005739">
    <property type="term" value="C:mitochondrion"/>
    <property type="evidence" value="ECO:0007669"/>
    <property type="project" value="TreeGrafter"/>
</dbReference>
<evidence type="ECO:0000256" key="1">
    <source>
        <dbReference type="ARBA" id="ARBA00022946"/>
    </source>
</evidence>
<dbReference type="Proteomes" id="UP001489004">
    <property type="component" value="Unassembled WGS sequence"/>
</dbReference>
<dbReference type="PANTHER" id="PTHR43757:SF14">
    <property type="entry name" value="GLYCINE CLEAVAGE T-PROTEIN FAMILY"/>
    <property type="match status" value="1"/>
</dbReference>
<name>A0AAW1PP67_9CHLO</name>
<dbReference type="AlphaFoldDB" id="A0AAW1PP67"/>
<accession>A0AAW1PP67</accession>
<protein>
    <recommendedName>
        <fullName evidence="2">GCVT N-terminal domain-containing protein</fullName>
    </recommendedName>
</protein>
<dbReference type="InterPro" id="IPR017703">
    <property type="entry name" value="YgfZ/GCV_T_CS"/>
</dbReference>
<dbReference type="InterPro" id="IPR006222">
    <property type="entry name" value="GCVT_N"/>
</dbReference>
<dbReference type="Pfam" id="PF01571">
    <property type="entry name" value="GCV_T"/>
    <property type="match status" value="1"/>
</dbReference>
<evidence type="ECO:0000313" key="3">
    <source>
        <dbReference type="EMBL" id="KAK9810262.1"/>
    </source>
</evidence>
<dbReference type="Gene3D" id="3.30.1360.120">
    <property type="entry name" value="Probable tRNA modification gtpase trme, domain 1"/>
    <property type="match status" value="1"/>
</dbReference>
<evidence type="ECO:0000313" key="4">
    <source>
        <dbReference type="Proteomes" id="UP001489004"/>
    </source>
</evidence>
<sequence>MQARCFTANRSAGIASCSPRCQSPQARAQPAARIQQYIVSHLPRSSAADYFVLKTAPHFRSRGRCASSPVDIDLDSLDIPEIDADIRSYQEEDGAEFTADGIALTFNNEKKAAAALENGAVVVNQSHWGRLRVSGDDRLTFLHGQSTNDFKSLRPGQGCDTVVVTAQGRTIELVSCYVQGNGVLVVVPPGMKEGLLARLNKYIFFGDKVAVQDISDRCCMLTLAGPEADNILSDLGAGKVVGQDHGTHILLNSRGSPVIVARGCGLATSGYTLIGDEAIGGELWRTLRAKGALPMGEQGWQTARTLQGRPLAGAELTEDYNPLEAGLYSAVSVDKGCYIGQETIAKVANLNAVKQQLWGLDMATPVRPGDTITAAGEKLGRVTSVAMKPDGTPFALGYLKSKSRGAALQLKGLKVEAAGIQGTVVPIPYATRAFADASSSGAAAEEEVSEAELSERAAAARQAKAVAAAAAEAAKAERLAAMQARLAAWQAQQASSGASPQ</sequence>
<reference evidence="3 4" key="1">
    <citation type="journal article" date="2024" name="Nat. Commun.">
        <title>Phylogenomics reveals the evolutionary origins of lichenization in chlorophyte algae.</title>
        <authorList>
            <person name="Puginier C."/>
            <person name="Libourel C."/>
            <person name="Otte J."/>
            <person name="Skaloud P."/>
            <person name="Haon M."/>
            <person name="Grisel S."/>
            <person name="Petersen M."/>
            <person name="Berrin J.G."/>
            <person name="Delaux P.M."/>
            <person name="Dal Grande F."/>
            <person name="Keller J."/>
        </authorList>
    </citation>
    <scope>NUCLEOTIDE SEQUENCE [LARGE SCALE GENOMIC DNA]</scope>
    <source>
        <strain evidence="3 4">SAG 2043</strain>
    </source>
</reference>
<comment type="caution">
    <text evidence="3">The sequence shown here is derived from an EMBL/GenBank/DDBJ whole genome shotgun (WGS) entry which is preliminary data.</text>
</comment>
<keyword evidence="4" id="KW-1185">Reference proteome</keyword>